<dbReference type="SUPFAM" id="SSF158791">
    <property type="entry name" value="MgtE N-terminal domain-like"/>
    <property type="match status" value="1"/>
</dbReference>
<evidence type="ECO:0000256" key="8">
    <source>
        <dbReference type="PROSITE-ProRule" id="PRU00703"/>
    </source>
</evidence>
<dbReference type="Gene3D" id="1.10.357.20">
    <property type="entry name" value="SLC41 divalent cation transporters, integral membrane domain"/>
    <property type="match status" value="1"/>
</dbReference>
<dbReference type="PANTHER" id="PTHR43773">
    <property type="entry name" value="MAGNESIUM TRANSPORTER MGTE"/>
    <property type="match status" value="1"/>
</dbReference>
<accession>A0A938YY07</accession>
<dbReference type="SUPFAM" id="SSF161093">
    <property type="entry name" value="MgtE membrane domain-like"/>
    <property type="match status" value="1"/>
</dbReference>
<dbReference type="EMBL" id="JAFGDB010000099">
    <property type="protein sequence ID" value="MBN2067905.1"/>
    <property type="molecule type" value="Genomic_DNA"/>
</dbReference>
<dbReference type="InterPro" id="IPR000644">
    <property type="entry name" value="CBS_dom"/>
</dbReference>
<dbReference type="Gene3D" id="3.10.580.10">
    <property type="entry name" value="CBS-domain"/>
    <property type="match status" value="1"/>
</dbReference>
<evidence type="ECO:0000256" key="5">
    <source>
        <dbReference type="ARBA" id="ARBA00022842"/>
    </source>
</evidence>
<comment type="similarity">
    <text evidence="2">Belongs to the SLC41A transporter family.</text>
</comment>
<dbReference type="InterPro" id="IPR006668">
    <property type="entry name" value="Mg_transptr_MgtE_intracell_dom"/>
</dbReference>
<keyword evidence="5" id="KW-0460">Magnesium</keyword>
<evidence type="ECO:0000313" key="12">
    <source>
        <dbReference type="Proteomes" id="UP000809243"/>
    </source>
</evidence>
<dbReference type="SUPFAM" id="SSF54631">
    <property type="entry name" value="CBS-domain pair"/>
    <property type="match status" value="1"/>
</dbReference>
<feature type="transmembrane region" description="Helical" evidence="9">
    <location>
        <begin position="280"/>
        <end position="307"/>
    </location>
</feature>
<evidence type="ECO:0000256" key="3">
    <source>
        <dbReference type="ARBA" id="ARBA00022448"/>
    </source>
</evidence>
<dbReference type="AlphaFoldDB" id="A0A938YY07"/>
<evidence type="ECO:0000256" key="9">
    <source>
        <dbReference type="SAM" id="Phobius"/>
    </source>
</evidence>
<dbReference type="InterPro" id="IPR038076">
    <property type="entry name" value="MgtE_N_sf"/>
</dbReference>
<evidence type="ECO:0000313" key="11">
    <source>
        <dbReference type="EMBL" id="MBN2067905.1"/>
    </source>
</evidence>
<dbReference type="SMART" id="SM00924">
    <property type="entry name" value="MgtE_N"/>
    <property type="match status" value="1"/>
</dbReference>
<reference evidence="11" key="1">
    <citation type="submission" date="2021-01" db="EMBL/GenBank/DDBJ databases">
        <title>Active Sulfur Cycling in an Early Earth Analoge.</title>
        <authorList>
            <person name="Hahn C.R."/>
            <person name="Youssef N.H."/>
            <person name="Elshahed M."/>
        </authorList>
    </citation>
    <scope>NUCLEOTIDE SEQUENCE</scope>
    <source>
        <strain evidence="11">Zod_Metabat.1151</strain>
    </source>
</reference>
<feature type="domain" description="CBS" evidence="10">
    <location>
        <begin position="173"/>
        <end position="230"/>
    </location>
</feature>
<comment type="caution">
    <text evidence="11">The sequence shown here is derived from an EMBL/GenBank/DDBJ whole genome shotgun (WGS) entry which is preliminary data.</text>
</comment>
<feature type="transmembrane region" description="Helical" evidence="9">
    <location>
        <begin position="355"/>
        <end position="381"/>
    </location>
</feature>
<evidence type="ECO:0000256" key="6">
    <source>
        <dbReference type="ARBA" id="ARBA00022989"/>
    </source>
</evidence>
<evidence type="ECO:0000256" key="1">
    <source>
        <dbReference type="ARBA" id="ARBA00004141"/>
    </source>
</evidence>
<dbReference type="GO" id="GO:0016020">
    <property type="term" value="C:membrane"/>
    <property type="evidence" value="ECO:0007669"/>
    <property type="project" value="UniProtKB-SubCell"/>
</dbReference>
<keyword evidence="3" id="KW-0813">Transport</keyword>
<evidence type="ECO:0000259" key="10">
    <source>
        <dbReference type="PROSITE" id="PS51371"/>
    </source>
</evidence>
<dbReference type="Pfam" id="PF00571">
    <property type="entry name" value="CBS"/>
    <property type="match status" value="1"/>
</dbReference>
<feature type="transmembrane region" description="Helical" evidence="9">
    <location>
        <begin position="328"/>
        <end position="349"/>
    </location>
</feature>
<feature type="transmembrane region" description="Helical" evidence="9">
    <location>
        <begin position="393"/>
        <end position="415"/>
    </location>
</feature>
<keyword evidence="8" id="KW-0129">CBS domain</keyword>
<organism evidence="11 12">
    <name type="scientific">Candidatus Iainarchaeum sp</name>
    <dbReference type="NCBI Taxonomy" id="3101447"/>
    <lineage>
        <taxon>Archaea</taxon>
        <taxon>Candidatus Iainarchaeota</taxon>
        <taxon>Candidatus Iainarchaeia</taxon>
        <taxon>Candidatus Iainarchaeales</taxon>
        <taxon>Candidatus Iainarchaeaceae</taxon>
        <taxon>Candidatus Iainarchaeum</taxon>
    </lineage>
</organism>
<evidence type="ECO:0000256" key="2">
    <source>
        <dbReference type="ARBA" id="ARBA00009749"/>
    </source>
</evidence>
<evidence type="ECO:0000256" key="4">
    <source>
        <dbReference type="ARBA" id="ARBA00022692"/>
    </source>
</evidence>
<dbReference type="PANTHER" id="PTHR43773:SF1">
    <property type="entry name" value="MAGNESIUM TRANSPORTER MGTE"/>
    <property type="match status" value="1"/>
</dbReference>
<dbReference type="InterPro" id="IPR006669">
    <property type="entry name" value="MgtE_transporter"/>
</dbReference>
<keyword evidence="4 9" id="KW-0812">Transmembrane</keyword>
<dbReference type="Gene3D" id="1.25.60.10">
    <property type="entry name" value="MgtE N-terminal domain-like"/>
    <property type="match status" value="1"/>
</dbReference>
<comment type="subcellular location">
    <subcellularLocation>
        <location evidence="1">Membrane</location>
        <topology evidence="1">Multi-pass membrane protein</topology>
    </subcellularLocation>
</comment>
<dbReference type="Pfam" id="PF01769">
    <property type="entry name" value="MgtE"/>
    <property type="match status" value="1"/>
</dbReference>
<feature type="transmembrane region" description="Helical" evidence="9">
    <location>
        <begin position="256"/>
        <end position="274"/>
    </location>
</feature>
<dbReference type="InterPro" id="IPR006667">
    <property type="entry name" value="SLC41_membr_dom"/>
</dbReference>
<dbReference type="Proteomes" id="UP000809243">
    <property type="component" value="Unassembled WGS sequence"/>
</dbReference>
<gene>
    <name evidence="11" type="ORF">JW744_05545</name>
</gene>
<dbReference type="InterPro" id="IPR046342">
    <property type="entry name" value="CBS_dom_sf"/>
</dbReference>
<dbReference type="PROSITE" id="PS51371">
    <property type="entry name" value="CBS"/>
    <property type="match status" value="1"/>
</dbReference>
<dbReference type="InterPro" id="IPR036739">
    <property type="entry name" value="SLC41_membr_dom_sf"/>
</dbReference>
<dbReference type="Pfam" id="PF03448">
    <property type="entry name" value="MgtE_N"/>
    <property type="match status" value="1"/>
</dbReference>
<keyword evidence="6 9" id="KW-1133">Transmembrane helix</keyword>
<keyword evidence="7 9" id="KW-0472">Membrane</keyword>
<protein>
    <submittedName>
        <fullName evidence="11">Magnesium transporter</fullName>
    </submittedName>
</protein>
<dbReference type="GO" id="GO:0015095">
    <property type="term" value="F:magnesium ion transmembrane transporter activity"/>
    <property type="evidence" value="ECO:0007669"/>
    <property type="project" value="InterPro"/>
</dbReference>
<evidence type="ECO:0000256" key="7">
    <source>
        <dbReference type="ARBA" id="ARBA00023136"/>
    </source>
</evidence>
<proteinExistence type="inferred from homology"/>
<sequence>MPQRESNGKILHDLSFSQKRRMENFRAIEVNKRGDILLTLSRKVQAKILEQLHDEELLVILRYLSPDETTDLLRNIAPGRRKALVEKLEEEKKVKVNKLLSFNPRSAAGIMSTDYISVPRAFSFEDLSKEIKKHEQRTGRFPAMLVVEEGMLKGELQGHVLALHMGKEKIEKYVKKLPVIEYDASERDVISMFRKHEHDKVVVLDKNKSILGVIYSDDILGLLQSQGKSLSTFAGVREEESVSDTVLAKVKNRYKWLIVNLWMMLIAATVVSLFERTISAFVFLAFYMPVIAGLGGNVGTQALAVVVRGMALHEIDIETGKRLIFKEIAAGAINGLIIGLIVAVTAFALHRNPVFGMIIGISVIVNLINASFFGAAVPLLLTKLGKDPASSATIFITTASDVCGFFVFLGLASLLL</sequence>
<name>A0A938YY07_9ARCH</name>